<dbReference type="PROSITE" id="PS00018">
    <property type="entry name" value="EF_HAND_1"/>
    <property type="match status" value="1"/>
</dbReference>
<evidence type="ECO:0000256" key="7">
    <source>
        <dbReference type="PIRNR" id="PIRNR017209"/>
    </source>
</evidence>
<feature type="compositionally biased region" description="Polar residues" evidence="8">
    <location>
        <begin position="45"/>
        <end position="54"/>
    </location>
</feature>
<evidence type="ECO:0000256" key="1">
    <source>
        <dbReference type="ARBA" id="ARBA00004127"/>
    </source>
</evidence>
<evidence type="ECO:0000256" key="9">
    <source>
        <dbReference type="SAM" id="Phobius"/>
    </source>
</evidence>
<feature type="region of interest" description="Disordered" evidence="8">
    <location>
        <begin position="713"/>
        <end position="743"/>
    </location>
</feature>
<dbReference type="InterPro" id="IPR058650">
    <property type="entry name" value="Msy1/2-like"/>
</dbReference>
<feature type="compositionally biased region" description="Basic and acidic residues" evidence="8">
    <location>
        <begin position="717"/>
        <end position="735"/>
    </location>
</feature>
<dbReference type="InterPro" id="IPR023408">
    <property type="entry name" value="MscS_beta-dom_sf"/>
</dbReference>
<dbReference type="PANTHER" id="PTHR31323:SF14">
    <property type="entry name" value="MECHANOSENSITIVE ION CHANNEL PROTEIN MSY2"/>
    <property type="match status" value="1"/>
</dbReference>
<evidence type="ECO:0000313" key="11">
    <source>
        <dbReference type="Proteomes" id="UP000504637"/>
    </source>
</evidence>
<evidence type="ECO:0000256" key="6">
    <source>
        <dbReference type="ARBA" id="ARBA00023136"/>
    </source>
</evidence>
<dbReference type="PIRSF" id="PIRSF017209">
    <property type="entry name" value="Memb_At2g17000_prd"/>
    <property type="match status" value="1"/>
</dbReference>
<dbReference type="Proteomes" id="UP000504637">
    <property type="component" value="Unplaced"/>
</dbReference>
<keyword evidence="5 9" id="KW-1133">Transmembrane helix</keyword>
<name>A0A6J3M7E6_9PEZI</name>
<dbReference type="PANTHER" id="PTHR31323">
    <property type="entry name" value="MECHANOSENSITIVE ION CHANNEL PROTEIN MSY2"/>
    <property type="match status" value="1"/>
</dbReference>
<gene>
    <name evidence="12" type="ORF">K489DRAFT_379456</name>
</gene>
<keyword evidence="3 9" id="KW-0812">Transmembrane</keyword>
<dbReference type="SUPFAM" id="SSF50182">
    <property type="entry name" value="Sm-like ribonucleoproteins"/>
    <property type="match status" value="1"/>
</dbReference>
<proteinExistence type="inferred from homology"/>
<dbReference type="OrthoDB" id="544685at2759"/>
<keyword evidence="6 7" id="KW-0472">Membrane</keyword>
<dbReference type="InterPro" id="IPR002048">
    <property type="entry name" value="EF_hand_dom"/>
</dbReference>
<dbReference type="InterPro" id="IPR006685">
    <property type="entry name" value="MscS_channel_2nd"/>
</dbReference>
<keyword evidence="7" id="KW-0256">Endoplasmic reticulum</keyword>
<evidence type="ECO:0000256" key="2">
    <source>
        <dbReference type="ARBA" id="ARBA00008017"/>
    </source>
</evidence>
<evidence type="ECO:0000256" key="4">
    <source>
        <dbReference type="ARBA" id="ARBA00022837"/>
    </source>
</evidence>
<dbReference type="InterPro" id="IPR016688">
    <property type="entry name" value="MscS-like_plants/fungi"/>
</dbReference>
<feature type="domain" description="EF-hand" evidence="10">
    <location>
        <begin position="373"/>
        <end position="408"/>
    </location>
</feature>
<dbReference type="AlphaFoldDB" id="A0A6J3M7E6"/>
<evidence type="ECO:0000256" key="8">
    <source>
        <dbReference type="SAM" id="MobiDB-lite"/>
    </source>
</evidence>
<feature type="transmembrane region" description="Helical" evidence="9">
    <location>
        <begin position="167"/>
        <end position="188"/>
    </location>
</feature>
<comment type="similarity">
    <text evidence="2 7">Belongs to the MscS (TC 1.A.23) family.</text>
</comment>
<evidence type="ECO:0000256" key="3">
    <source>
        <dbReference type="ARBA" id="ARBA00022692"/>
    </source>
</evidence>
<feature type="transmembrane region" description="Helical" evidence="9">
    <location>
        <begin position="208"/>
        <end position="228"/>
    </location>
</feature>
<dbReference type="GO" id="GO:0005789">
    <property type="term" value="C:endoplasmic reticulum membrane"/>
    <property type="evidence" value="ECO:0007669"/>
    <property type="project" value="UniProtKB-SubCell"/>
</dbReference>
<sequence length="743" mass="82530">MASSFRSQSLADLEDGRGEKMAAATVISVNTEKDSRPILGRRHASTSAGSAHQQSELKIDKDDDTINKVGNMFYKIQNSSIIVRYGLYILPVAAVLAIPLVISALKPELSAGNIKLLGLFVWIEIIWCSLWICKLVAHSLPFVFHAVAGLVSGGVRKYSQVLTALEVPVSLFLWTIVAFATIGVISTFDADPRPDGNWPETLRTVFKAGIIVAAIFLAEKTLIQIIAIDYHRKQYDEKITESKRLVRILDHLYDASRALFPEFSREFEDEDADIQGNTLADVRTTLAKRGVDTKLLNNLGRARDKATAAFGAMASDIAGKQMFSTTSAHAIVLEALESDRSSRALARRLWLSFVRVDSDVLYKQDLVDVLGPQHKDEADEIFAHLDKDGNGDVSLDEMIMLVVGAAQDRKNRTNSMQDISHAISVLDRLLSLVVLIAIGFIYAAFFSADFSKSSTQLWTTFTGLAFAIGGTVTEFLGCCIFLFVKHPYDVGDRVDITQVELIVVRISLMYTVFRRVDSDKVVQIPHNVANTLWIENVSRSKAMKERLTLNVAATTSIDDIEALRSELHKFVTSPEHKRDFQPEFDIELIGVGDMKQLELRVEIQHKSNFANESLRSHRRNKFMCELLASMRRVPIEPPGGSALPLGNPLNPYYSVSVSDDVAVAARAKHDDEVDEKRLFPKKTGVIDAITSALQSPVRDVAASVTGRRVSAQSGVEHLLRRSTDSRRTSHDRVPDARYYPRQS</sequence>
<evidence type="ECO:0000256" key="5">
    <source>
        <dbReference type="ARBA" id="ARBA00022989"/>
    </source>
</evidence>
<accession>A0A6J3M7E6</accession>
<keyword evidence="4" id="KW-0106">Calcium</keyword>
<feature type="transmembrane region" description="Helical" evidence="9">
    <location>
        <begin position="114"/>
        <end position="132"/>
    </location>
</feature>
<protein>
    <recommendedName>
        <fullName evidence="7">Mechanosensitive ion channel protein</fullName>
    </recommendedName>
</protein>
<dbReference type="RefSeq" id="XP_033460500.1">
    <property type="nucleotide sequence ID" value="XM_033604654.1"/>
</dbReference>
<feature type="transmembrane region" description="Helical" evidence="9">
    <location>
        <begin position="82"/>
        <end position="102"/>
    </location>
</feature>
<dbReference type="InterPro" id="IPR010920">
    <property type="entry name" value="LSM_dom_sf"/>
</dbReference>
<organism evidence="12">
    <name type="scientific">Dissoconium aciculare CBS 342.82</name>
    <dbReference type="NCBI Taxonomy" id="1314786"/>
    <lineage>
        <taxon>Eukaryota</taxon>
        <taxon>Fungi</taxon>
        <taxon>Dikarya</taxon>
        <taxon>Ascomycota</taxon>
        <taxon>Pezizomycotina</taxon>
        <taxon>Dothideomycetes</taxon>
        <taxon>Dothideomycetidae</taxon>
        <taxon>Mycosphaerellales</taxon>
        <taxon>Dissoconiaceae</taxon>
        <taxon>Dissoconium</taxon>
    </lineage>
</organism>
<dbReference type="SUPFAM" id="SSF47473">
    <property type="entry name" value="EF-hand"/>
    <property type="match status" value="1"/>
</dbReference>
<dbReference type="Pfam" id="PF00924">
    <property type="entry name" value="MS_channel_2nd"/>
    <property type="match status" value="1"/>
</dbReference>
<evidence type="ECO:0000313" key="12">
    <source>
        <dbReference type="RefSeq" id="XP_033460500.1"/>
    </source>
</evidence>
<feature type="transmembrane region" description="Helical" evidence="9">
    <location>
        <begin position="460"/>
        <end position="484"/>
    </location>
</feature>
<feature type="region of interest" description="Disordered" evidence="8">
    <location>
        <begin position="32"/>
        <end position="56"/>
    </location>
</feature>
<dbReference type="Gene3D" id="1.10.238.10">
    <property type="entry name" value="EF-hand"/>
    <property type="match status" value="1"/>
</dbReference>
<dbReference type="GO" id="GO:0006874">
    <property type="term" value="P:intracellular calcium ion homeostasis"/>
    <property type="evidence" value="ECO:0007669"/>
    <property type="project" value="TreeGrafter"/>
</dbReference>
<dbReference type="PROSITE" id="PS50222">
    <property type="entry name" value="EF_HAND_2"/>
    <property type="match status" value="1"/>
</dbReference>
<dbReference type="InterPro" id="IPR018247">
    <property type="entry name" value="EF_Hand_1_Ca_BS"/>
</dbReference>
<dbReference type="GeneID" id="54362454"/>
<dbReference type="Gene3D" id="2.30.30.60">
    <property type="match status" value="1"/>
</dbReference>
<reference evidence="12" key="2">
    <citation type="submission" date="2020-04" db="EMBL/GenBank/DDBJ databases">
        <authorList>
            <consortium name="NCBI Genome Project"/>
        </authorList>
    </citation>
    <scope>NUCLEOTIDE SEQUENCE</scope>
    <source>
        <strain evidence="12">CBS 342.82</strain>
    </source>
</reference>
<reference evidence="12" key="3">
    <citation type="submission" date="2025-08" db="UniProtKB">
        <authorList>
            <consortium name="RefSeq"/>
        </authorList>
    </citation>
    <scope>IDENTIFICATION</scope>
    <source>
        <strain evidence="12">CBS 342.82</strain>
    </source>
</reference>
<reference evidence="12" key="1">
    <citation type="submission" date="2020-01" db="EMBL/GenBank/DDBJ databases">
        <authorList>
            <consortium name="DOE Joint Genome Institute"/>
            <person name="Haridas S."/>
            <person name="Albert R."/>
            <person name="Binder M."/>
            <person name="Bloem J."/>
            <person name="Labutti K."/>
            <person name="Salamov A."/>
            <person name="Andreopoulos B."/>
            <person name="Baker S.E."/>
            <person name="Barry K."/>
            <person name="Bills G."/>
            <person name="Bluhm B.H."/>
            <person name="Cannon C."/>
            <person name="Castanera R."/>
            <person name="Culley D.E."/>
            <person name="Daum C."/>
            <person name="Ezra D."/>
            <person name="Gonzalez J.B."/>
            <person name="Henrissat B."/>
            <person name="Kuo A."/>
            <person name="Liang C."/>
            <person name="Lipzen A."/>
            <person name="Lutzoni F."/>
            <person name="Magnuson J."/>
            <person name="Mondo S."/>
            <person name="Nolan M."/>
            <person name="Ohm R."/>
            <person name="Pangilinan J."/>
            <person name="Park H.-J."/>
            <person name="Ramirez L."/>
            <person name="Alfaro M."/>
            <person name="Sun H."/>
            <person name="Tritt A."/>
            <person name="Yoshinaga Y."/>
            <person name="Zwiers L.-H."/>
            <person name="Turgeon B.G."/>
            <person name="Goodwin S.B."/>
            <person name="Spatafora J.W."/>
            <person name="Crous P.W."/>
            <person name="Grigoriev I.V."/>
        </authorList>
    </citation>
    <scope>NUCLEOTIDE SEQUENCE</scope>
    <source>
        <strain evidence="12">CBS 342.82</strain>
    </source>
</reference>
<evidence type="ECO:0000259" key="10">
    <source>
        <dbReference type="PROSITE" id="PS50222"/>
    </source>
</evidence>
<feature type="transmembrane region" description="Helical" evidence="9">
    <location>
        <begin position="429"/>
        <end position="448"/>
    </location>
</feature>
<dbReference type="Pfam" id="PF25886">
    <property type="entry name" value="Msy1"/>
    <property type="match status" value="1"/>
</dbReference>
<keyword evidence="11" id="KW-1185">Reference proteome</keyword>
<dbReference type="GO" id="GO:0005262">
    <property type="term" value="F:calcium channel activity"/>
    <property type="evidence" value="ECO:0007669"/>
    <property type="project" value="TreeGrafter"/>
</dbReference>
<dbReference type="GO" id="GO:0005509">
    <property type="term" value="F:calcium ion binding"/>
    <property type="evidence" value="ECO:0007669"/>
    <property type="project" value="InterPro"/>
</dbReference>
<dbReference type="SMART" id="SM00054">
    <property type="entry name" value="EFh"/>
    <property type="match status" value="1"/>
</dbReference>
<comment type="subcellular location">
    <subcellularLocation>
        <location evidence="1">Endomembrane system</location>
        <topology evidence="1">Multi-pass membrane protein</topology>
    </subcellularLocation>
    <subcellularLocation>
        <location evidence="7">Endoplasmic reticulum membrane</location>
    </subcellularLocation>
</comment>
<dbReference type="InterPro" id="IPR011992">
    <property type="entry name" value="EF-hand-dom_pair"/>
</dbReference>